<dbReference type="PANTHER" id="PTHR46211">
    <property type="entry name" value="GLYCEROPHOSPHORYL DIESTER PHOSPHODIESTERASE"/>
    <property type="match status" value="1"/>
</dbReference>
<evidence type="ECO:0000313" key="3">
    <source>
        <dbReference type="Proteomes" id="UP000242664"/>
    </source>
</evidence>
<dbReference type="Gene3D" id="3.20.20.190">
    <property type="entry name" value="Phosphatidylinositol (PI) phosphodiesterase"/>
    <property type="match status" value="1"/>
</dbReference>
<dbReference type="Pfam" id="PF03009">
    <property type="entry name" value="GDPD"/>
    <property type="match status" value="1"/>
</dbReference>
<reference evidence="3" key="1">
    <citation type="submission" date="2006-10" db="EMBL/GenBank/DDBJ databases">
        <authorList>
            <person name="Heidelberg J."/>
            <person name="Sebastian Y."/>
        </authorList>
    </citation>
    <scope>NUCLEOTIDE SEQUENCE [LARGE SCALE GENOMIC DNA]</scope>
    <source>
        <strain evidence="3">EX25</strain>
    </source>
</reference>
<sequence length="239" mass="27183">MKNMETLVIGHRGVAGSYPENTKVSVQAAIDLGLNWVEVDVQPTKDNVLVVCHDHTINRCSNGQGRVDELTLEELKALDFGSWFSADFSGEKIMTLDELLTLATEHKLNLNIEVKVDRHPAEEVAQALANVLAKSPMQQEKVLLSSFSHDVIRALHKYCNEYRLGVLSEFLTRKDKRLLEEVNAYSCNLNINWVRSRQINKLQQAGYKVMCYTVNNPNKLKYLPQLDGIFSDHPQRFMP</sequence>
<dbReference type="Proteomes" id="UP000242664">
    <property type="component" value="Unassembled WGS sequence"/>
</dbReference>
<accession>A0ABM9WXM9</accession>
<proteinExistence type="predicted"/>
<keyword evidence="3" id="KW-1185">Reference proteome</keyword>
<feature type="domain" description="GP-PDE" evidence="1">
    <location>
        <begin position="6"/>
        <end position="239"/>
    </location>
</feature>
<protein>
    <submittedName>
        <fullName evidence="2">Glycerophosphoryl diester phosphodiesterase family</fullName>
    </submittedName>
</protein>
<gene>
    <name evidence="2" type="ORF">VEx25_A0014</name>
</gene>
<dbReference type="PROSITE" id="PS51704">
    <property type="entry name" value="GP_PDE"/>
    <property type="match status" value="1"/>
</dbReference>
<evidence type="ECO:0000259" key="1">
    <source>
        <dbReference type="PROSITE" id="PS51704"/>
    </source>
</evidence>
<dbReference type="InterPro" id="IPR017946">
    <property type="entry name" value="PLC-like_Pdiesterase_TIM-brl"/>
</dbReference>
<name>A0ABM9WXM9_VIBAE</name>
<dbReference type="InterPro" id="IPR030395">
    <property type="entry name" value="GP_PDE_dom"/>
</dbReference>
<organism evidence="2 3">
    <name type="scientific">Vibrio antiquarius (strain Ex25)</name>
    <dbReference type="NCBI Taxonomy" id="150340"/>
    <lineage>
        <taxon>Bacteria</taxon>
        <taxon>Pseudomonadati</taxon>
        <taxon>Pseudomonadota</taxon>
        <taxon>Gammaproteobacteria</taxon>
        <taxon>Vibrionales</taxon>
        <taxon>Vibrionaceae</taxon>
        <taxon>Vibrio</taxon>
        <taxon>Vibrio diabolicus subgroup</taxon>
    </lineage>
</organism>
<dbReference type="PANTHER" id="PTHR46211:SF1">
    <property type="entry name" value="GLYCEROPHOSPHODIESTER PHOSPHODIESTERASE, CYTOPLASMIC"/>
    <property type="match status" value="1"/>
</dbReference>
<dbReference type="EMBL" id="DS267810">
    <property type="protein sequence ID" value="EDN58184.1"/>
    <property type="molecule type" value="Genomic_DNA"/>
</dbReference>
<dbReference type="SUPFAM" id="SSF51695">
    <property type="entry name" value="PLC-like phosphodiesterases"/>
    <property type="match status" value="1"/>
</dbReference>
<evidence type="ECO:0000313" key="2">
    <source>
        <dbReference type="EMBL" id="EDN58184.1"/>
    </source>
</evidence>